<reference evidence="2" key="2">
    <citation type="submission" date="2020-09" db="EMBL/GenBank/DDBJ databases">
        <authorList>
            <person name="Sun Q."/>
            <person name="Ohkuma M."/>
        </authorList>
    </citation>
    <scope>NUCLEOTIDE SEQUENCE</scope>
    <source>
        <strain evidence="2">JCM 17251</strain>
    </source>
</reference>
<dbReference type="Pfam" id="PF11151">
    <property type="entry name" value="DUF2929"/>
    <property type="match status" value="1"/>
</dbReference>
<sequence>MRYIFTIIWSLLISAAVTYVLTSMAGEPFILSEAVILAVIFMIVTFLMGDVILKEKKN</sequence>
<keyword evidence="1" id="KW-0472">Membrane</keyword>
<protein>
    <recommendedName>
        <fullName evidence="4">DUF2929 family protein</fullName>
    </recommendedName>
</protein>
<keyword evidence="3" id="KW-1185">Reference proteome</keyword>
<evidence type="ECO:0000313" key="3">
    <source>
        <dbReference type="Proteomes" id="UP000624041"/>
    </source>
</evidence>
<reference evidence="2" key="1">
    <citation type="journal article" date="2014" name="Int. J. Syst. Evol. Microbiol.">
        <title>Complete genome sequence of Corynebacterium casei LMG S-19264T (=DSM 44701T), isolated from a smear-ripened cheese.</title>
        <authorList>
            <consortium name="US DOE Joint Genome Institute (JGI-PGF)"/>
            <person name="Walter F."/>
            <person name="Albersmeier A."/>
            <person name="Kalinowski J."/>
            <person name="Ruckert C."/>
        </authorList>
    </citation>
    <scope>NUCLEOTIDE SEQUENCE</scope>
    <source>
        <strain evidence="2">JCM 17251</strain>
    </source>
</reference>
<feature type="transmembrane region" description="Helical" evidence="1">
    <location>
        <begin position="34"/>
        <end position="53"/>
    </location>
</feature>
<evidence type="ECO:0000256" key="1">
    <source>
        <dbReference type="SAM" id="Phobius"/>
    </source>
</evidence>
<dbReference type="InterPro" id="IPR021324">
    <property type="entry name" value="DUF2929"/>
</dbReference>
<dbReference type="Proteomes" id="UP000624041">
    <property type="component" value="Unassembled WGS sequence"/>
</dbReference>
<dbReference type="RefSeq" id="WP_156854584.1">
    <property type="nucleotide sequence ID" value="NZ_BMOS01000017.1"/>
</dbReference>
<evidence type="ECO:0000313" key="2">
    <source>
        <dbReference type="EMBL" id="GGN60358.1"/>
    </source>
</evidence>
<name>A0A917Y0W2_9BACI</name>
<accession>A0A917Y0W2</accession>
<keyword evidence="1" id="KW-1133">Transmembrane helix</keyword>
<evidence type="ECO:0008006" key="4">
    <source>
        <dbReference type="Google" id="ProtNLM"/>
    </source>
</evidence>
<keyword evidence="1" id="KW-0812">Transmembrane</keyword>
<dbReference type="AlphaFoldDB" id="A0A917Y0W2"/>
<organism evidence="2 3">
    <name type="scientific">Oceanobacillus indicireducens</name>
    <dbReference type="NCBI Taxonomy" id="1004261"/>
    <lineage>
        <taxon>Bacteria</taxon>
        <taxon>Bacillati</taxon>
        <taxon>Bacillota</taxon>
        <taxon>Bacilli</taxon>
        <taxon>Bacillales</taxon>
        <taxon>Bacillaceae</taxon>
        <taxon>Oceanobacillus</taxon>
    </lineage>
</organism>
<gene>
    <name evidence="2" type="ORF">GCM10007971_24380</name>
</gene>
<comment type="caution">
    <text evidence="2">The sequence shown here is derived from an EMBL/GenBank/DDBJ whole genome shotgun (WGS) entry which is preliminary data.</text>
</comment>
<dbReference type="EMBL" id="BMOS01000017">
    <property type="protein sequence ID" value="GGN60358.1"/>
    <property type="molecule type" value="Genomic_DNA"/>
</dbReference>
<proteinExistence type="predicted"/>